<organism evidence="2 3">
    <name type="scientific">Embleya hyalina</name>
    <dbReference type="NCBI Taxonomy" id="516124"/>
    <lineage>
        <taxon>Bacteria</taxon>
        <taxon>Bacillati</taxon>
        <taxon>Actinomycetota</taxon>
        <taxon>Actinomycetes</taxon>
        <taxon>Kitasatosporales</taxon>
        <taxon>Streptomycetaceae</taxon>
        <taxon>Embleya</taxon>
    </lineage>
</organism>
<protein>
    <recommendedName>
        <fullName evidence="4">DUF2304 domain-containing protein</fullName>
    </recommendedName>
</protein>
<comment type="caution">
    <text evidence="2">The sequence shown here is derived from an EMBL/GenBank/DDBJ whole genome shotgun (WGS) entry which is preliminary data.</text>
</comment>
<evidence type="ECO:0000313" key="2">
    <source>
        <dbReference type="EMBL" id="GCD94300.1"/>
    </source>
</evidence>
<accession>A0A401YI77</accession>
<evidence type="ECO:0008006" key="4">
    <source>
        <dbReference type="Google" id="ProtNLM"/>
    </source>
</evidence>
<dbReference type="Proteomes" id="UP000286931">
    <property type="component" value="Unassembled WGS sequence"/>
</dbReference>
<dbReference type="OrthoDB" id="8904808at2"/>
<evidence type="ECO:0000256" key="1">
    <source>
        <dbReference type="SAM" id="Phobius"/>
    </source>
</evidence>
<keyword evidence="3" id="KW-1185">Reference proteome</keyword>
<feature type="transmembrane region" description="Helical" evidence="1">
    <location>
        <begin position="29"/>
        <end position="47"/>
    </location>
</feature>
<dbReference type="AlphaFoldDB" id="A0A401YI77"/>
<reference evidence="2 3" key="1">
    <citation type="submission" date="2018-12" db="EMBL/GenBank/DDBJ databases">
        <title>Draft genome sequence of Embleya hyalina NBRC 13850T.</title>
        <authorList>
            <person name="Komaki H."/>
            <person name="Hosoyama A."/>
            <person name="Kimura A."/>
            <person name="Ichikawa N."/>
            <person name="Tamura T."/>
        </authorList>
    </citation>
    <scope>NUCLEOTIDE SEQUENCE [LARGE SCALE GENOMIC DNA]</scope>
    <source>
        <strain evidence="2 3">NBRC 13850</strain>
    </source>
</reference>
<dbReference type="EMBL" id="BIFH01000015">
    <property type="protein sequence ID" value="GCD94300.1"/>
    <property type="molecule type" value="Genomic_DNA"/>
</dbReference>
<dbReference type="RefSeq" id="WP_126636482.1">
    <property type="nucleotide sequence ID" value="NZ_BIFH01000015.1"/>
</dbReference>
<evidence type="ECO:0000313" key="3">
    <source>
        <dbReference type="Proteomes" id="UP000286931"/>
    </source>
</evidence>
<name>A0A401YI77_9ACTN</name>
<dbReference type="InterPro" id="IPR019277">
    <property type="entry name" value="DUF2304"/>
</dbReference>
<keyword evidence="1" id="KW-0812">Transmembrane</keyword>
<keyword evidence="1" id="KW-0472">Membrane</keyword>
<dbReference type="Pfam" id="PF10066">
    <property type="entry name" value="DUF2304"/>
    <property type="match status" value="1"/>
</dbReference>
<keyword evidence="1" id="KW-1133">Transmembrane helix</keyword>
<proteinExistence type="predicted"/>
<feature type="transmembrane region" description="Helical" evidence="1">
    <location>
        <begin position="67"/>
        <end position="85"/>
    </location>
</feature>
<sequence length="130" mass="14803">MVIQIFLLLCAAGLLTTFVLQWDRVRTRAWKRIAFLLFVGTNVYAVLRPNDITWMANRVGVGRGTDLIIYLLVVGVAFMTLNTYLRFRSLERKLTELARNVALRDARELNAGRVGLPAIDLRTARRPGTR</sequence>
<feature type="transmembrane region" description="Helical" evidence="1">
    <location>
        <begin position="6"/>
        <end position="22"/>
    </location>
</feature>
<gene>
    <name evidence="2" type="ORF">EHYA_01960</name>
</gene>